<reference evidence="6 7" key="1">
    <citation type="submission" date="2014-08" db="EMBL/GenBank/DDBJ databases">
        <authorList>
            <person name="Chen Y.-H."/>
        </authorList>
    </citation>
    <scope>NUCLEOTIDE SEQUENCE [LARGE SCALE GENOMIC DNA]</scope>
</reference>
<keyword evidence="1" id="KW-0560">Oxidoreductase</keyword>
<dbReference type="PRINTS" id="PR00411">
    <property type="entry name" value="PNDRDTASEI"/>
</dbReference>
<dbReference type="InterPro" id="IPR023753">
    <property type="entry name" value="FAD/NAD-binding_dom"/>
</dbReference>
<name>A0A0T7H551_NEOGA</name>
<gene>
    <name evidence="5" type="primary">hcnB</name>
    <name evidence="4" type="ORF">NGAL_HAMBI1145_55480</name>
    <name evidence="5" type="ORF">NGAL_HAMBI1189_56240</name>
</gene>
<dbReference type="AlphaFoldDB" id="A0A0T7H551"/>
<evidence type="ECO:0000313" key="6">
    <source>
        <dbReference type="Proteomes" id="UP000039660"/>
    </source>
</evidence>
<dbReference type="SUPFAM" id="SSF51905">
    <property type="entry name" value="FAD/NAD(P)-binding domain"/>
    <property type="match status" value="1"/>
</dbReference>
<evidence type="ECO:0000259" key="3">
    <source>
        <dbReference type="Pfam" id="PF07992"/>
    </source>
</evidence>
<evidence type="ECO:0000313" key="5">
    <source>
        <dbReference type="EMBL" id="CDZ54651.1"/>
    </source>
</evidence>
<organism evidence="5 6">
    <name type="scientific">Neorhizobium galegae bv. officinalis</name>
    <dbReference type="NCBI Taxonomy" id="323656"/>
    <lineage>
        <taxon>Bacteria</taxon>
        <taxon>Pseudomonadati</taxon>
        <taxon>Pseudomonadota</taxon>
        <taxon>Alphaproteobacteria</taxon>
        <taxon>Hyphomicrobiales</taxon>
        <taxon>Rhizobiaceae</taxon>
        <taxon>Rhizobium/Agrobacterium group</taxon>
        <taxon>Neorhizobium</taxon>
    </lineage>
</organism>
<evidence type="ECO:0000313" key="7">
    <source>
        <dbReference type="Proteomes" id="UP000046176"/>
    </source>
</evidence>
<proteinExistence type="predicted"/>
<dbReference type="EMBL" id="CCRK01000023">
    <property type="protein sequence ID" value="CDZ54651.1"/>
    <property type="molecule type" value="Genomic_DNA"/>
</dbReference>
<dbReference type="Pfam" id="PF07992">
    <property type="entry name" value="Pyr_redox_2"/>
    <property type="match status" value="1"/>
</dbReference>
<dbReference type="InterPro" id="IPR051691">
    <property type="entry name" value="Metab_Enz_Cyan_OpOx_G3PDH"/>
</dbReference>
<dbReference type="Proteomes" id="UP000046176">
    <property type="component" value="Unassembled WGS sequence"/>
</dbReference>
<dbReference type="EMBL" id="CCRH01000024">
    <property type="protein sequence ID" value="CDZ40751.1"/>
    <property type="molecule type" value="Genomic_DNA"/>
</dbReference>
<dbReference type="Proteomes" id="UP000039660">
    <property type="component" value="Unassembled WGS sequence"/>
</dbReference>
<dbReference type="GO" id="GO:0016491">
    <property type="term" value="F:oxidoreductase activity"/>
    <property type="evidence" value="ECO:0007669"/>
    <property type="project" value="UniProtKB-KW"/>
</dbReference>
<feature type="domain" description="BFD-like [2Fe-2S]-binding" evidence="2">
    <location>
        <begin position="377"/>
        <end position="428"/>
    </location>
</feature>
<dbReference type="InterPro" id="IPR036188">
    <property type="entry name" value="FAD/NAD-bd_sf"/>
</dbReference>
<accession>A0A0T7H551</accession>
<dbReference type="PANTHER" id="PTHR42949:SF3">
    <property type="entry name" value="ANAEROBIC GLYCEROL-3-PHOSPHATE DEHYDROGENASE SUBUNIT B"/>
    <property type="match status" value="1"/>
</dbReference>
<protein>
    <submittedName>
        <fullName evidence="5">Hydrogen cyanide synthase HcnB</fullName>
    </submittedName>
</protein>
<dbReference type="Gene3D" id="3.50.50.60">
    <property type="entry name" value="FAD/NAD(P)-binding domain"/>
    <property type="match status" value="2"/>
</dbReference>
<evidence type="ECO:0000256" key="1">
    <source>
        <dbReference type="ARBA" id="ARBA00023002"/>
    </source>
</evidence>
<dbReference type="Gene3D" id="1.10.10.1100">
    <property type="entry name" value="BFD-like [2Fe-2S]-binding domain"/>
    <property type="match status" value="1"/>
</dbReference>
<evidence type="ECO:0000313" key="4">
    <source>
        <dbReference type="EMBL" id="CDZ40751.1"/>
    </source>
</evidence>
<sequence length="459" mass="49910">MMYDVVIVGAGPAGLSAARMAAEAGLKVALVDDQPRIGGQYFRHAGVRRIGGILAPRFGRARYIHTSLSTLGRCGVEVLNEATVVEISADRTLTVAFRGSITQLQGENVVIATGARERVIPFPGWTTPGVIGAGAAQNLMKASGVLPGSRVVVVGANPLCLLAATSLLRCGVKIVAVCAPSRPRVTFNALLRLMRRPDIFLRGVGYLLMLKLYRIRMLSDYRVTDVIGDAKVTGVITRRFAEGLPPSEERLDVDLIVVNDGLLPNIELASRAGCEIEWEPSTSVWSPKRNADFETTIPHVYAVGDCVTASGVENSLLEGEIVAISIAASKDVGERGRLRRLSRLKWRWRRLQKFRSAVVELTVKESLDQRPLTDDTIVCRCEDVSLATINDALCQGVQDLNALKAETRVCMGRCQGRTCMHTVLALLATAVGKEPDQFKPPVPRLPLRPVKVGDWLKKF</sequence>
<dbReference type="Pfam" id="PF04324">
    <property type="entry name" value="Fer2_BFD"/>
    <property type="match status" value="1"/>
</dbReference>
<dbReference type="InterPro" id="IPR007419">
    <property type="entry name" value="BFD-like_2Fe2S-bd_dom"/>
</dbReference>
<evidence type="ECO:0000259" key="2">
    <source>
        <dbReference type="Pfam" id="PF04324"/>
    </source>
</evidence>
<dbReference type="PIRSF" id="PIRSF037495">
    <property type="entry name" value="Opine_OX_OoxA/HcnB"/>
    <property type="match status" value="1"/>
</dbReference>
<dbReference type="CDD" id="cd19946">
    <property type="entry name" value="GlpA-like_Fer2_BFD-like"/>
    <property type="match status" value="1"/>
</dbReference>
<dbReference type="PRINTS" id="PR00368">
    <property type="entry name" value="FADPNR"/>
</dbReference>
<dbReference type="InterPro" id="IPR041854">
    <property type="entry name" value="BFD-like_2Fe2S-bd_dom_sf"/>
</dbReference>
<dbReference type="InterPro" id="IPR017224">
    <property type="entry name" value="Opine_Oxase_asu/HCN_bsu"/>
</dbReference>
<feature type="domain" description="FAD/NAD(P)-binding" evidence="3">
    <location>
        <begin position="3"/>
        <end position="309"/>
    </location>
</feature>
<dbReference type="PANTHER" id="PTHR42949">
    <property type="entry name" value="ANAEROBIC GLYCEROL-3-PHOSPHATE DEHYDROGENASE SUBUNIT B"/>
    <property type="match status" value="1"/>
</dbReference>